<proteinExistence type="predicted"/>
<organism evidence="1 2">
    <name type="scientific">Salinicoccus cyprini</name>
    <dbReference type="NCBI Taxonomy" id="2493691"/>
    <lineage>
        <taxon>Bacteria</taxon>
        <taxon>Bacillati</taxon>
        <taxon>Bacillota</taxon>
        <taxon>Bacilli</taxon>
        <taxon>Bacillales</taxon>
        <taxon>Staphylococcaceae</taxon>
        <taxon>Salinicoccus</taxon>
    </lineage>
</organism>
<dbReference type="EMBL" id="VMSJ01000002">
    <property type="protein sequence ID" value="TVT28314.1"/>
    <property type="molecule type" value="Genomic_DNA"/>
</dbReference>
<evidence type="ECO:0000313" key="2">
    <source>
        <dbReference type="Proteomes" id="UP000315103"/>
    </source>
</evidence>
<gene>
    <name evidence="1" type="ORF">FO441_07540</name>
</gene>
<dbReference type="Pfam" id="PF11514">
    <property type="entry name" value="DUF3219"/>
    <property type="match status" value="1"/>
</dbReference>
<dbReference type="OrthoDB" id="2920197at2"/>
<dbReference type="Proteomes" id="UP000315103">
    <property type="component" value="Unassembled WGS sequence"/>
</dbReference>
<dbReference type="AlphaFoldDB" id="A0A558AVM4"/>
<protein>
    <submittedName>
        <fullName evidence="1">DUF3219 family protein</fullName>
    </submittedName>
</protein>
<sequence length="94" mass="11076">MVDRIILDDTEIKLKDYEAHEKDSRREVAFIFDVTTEDYHDVAVLLYRGTFDVSIPEEHLEFRGTIINYSTSLDNLYEENQTGEFRVTLQEIEA</sequence>
<keyword evidence="2" id="KW-1185">Reference proteome</keyword>
<dbReference type="InterPro" id="IPR023105">
    <property type="entry name" value="YkvR-like_sf"/>
</dbReference>
<dbReference type="InterPro" id="IPR021596">
    <property type="entry name" value="DUF3219"/>
</dbReference>
<evidence type="ECO:0000313" key="1">
    <source>
        <dbReference type="EMBL" id="TVT28314.1"/>
    </source>
</evidence>
<dbReference type="Gene3D" id="2.40.30.80">
    <property type="entry name" value="YkvR-like"/>
    <property type="match status" value="1"/>
</dbReference>
<name>A0A558AVM4_9STAP</name>
<reference evidence="1 2" key="1">
    <citation type="submission" date="2019-07" db="EMBL/GenBank/DDBJ databases">
        <title>Salinicoccus cyprini sp. nov., isolated from gastro-intestinal tract of mirror carp, Cyprinus carpio var. specularis, collected from Gobind Sagar Reservoir, Himachal Pradesh, India.</title>
        <authorList>
            <person name="Talwar C."/>
            <person name="Singh A.K."/>
            <person name="Lal R."/>
            <person name="Negi R.K."/>
        </authorList>
    </citation>
    <scope>NUCLEOTIDE SEQUENCE [LARGE SCALE GENOMIC DNA]</scope>
    <source>
        <strain evidence="1 2">CT19</strain>
    </source>
</reference>
<accession>A0A558AVM4</accession>
<dbReference type="SUPFAM" id="SSF159173">
    <property type="entry name" value="YkvR-like"/>
    <property type="match status" value="1"/>
</dbReference>
<comment type="caution">
    <text evidence="1">The sequence shown here is derived from an EMBL/GenBank/DDBJ whole genome shotgun (WGS) entry which is preliminary data.</text>
</comment>